<feature type="transmembrane region" description="Helical" evidence="1">
    <location>
        <begin position="36"/>
        <end position="53"/>
    </location>
</feature>
<keyword evidence="1" id="KW-1133">Transmembrane helix</keyword>
<keyword evidence="3" id="KW-1185">Reference proteome</keyword>
<keyword evidence="1" id="KW-0472">Membrane</keyword>
<feature type="transmembrane region" description="Helical" evidence="1">
    <location>
        <begin position="6"/>
        <end position="24"/>
    </location>
</feature>
<gene>
    <name evidence="2" type="ORF">RV14_GL000069</name>
</gene>
<sequence>MLNIYFVFGVPIFLWVLYLVFSYIRRKKTIHYLEFILLLISGFMLVFNLQTWQQALIEMNHISSKQLSAKLGYPIYLIWLPIVLAVSLVLLNLFRAFQHLQKLKKKTTLIKTNRKKRLKQKK</sequence>
<feature type="transmembrane region" description="Helical" evidence="1">
    <location>
        <begin position="73"/>
        <end position="94"/>
    </location>
</feature>
<organism evidence="2 3">
    <name type="scientific">Enterococcus ratti</name>
    <dbReference type="NCBI Taxonomy" id="150033"/>
    <lineage>
        <taxon>Bacteria</taxon>
        <taxon>Bacillati</taxon>
        <taxon>Bacillota</taxon>
        <taxon>Bacilli</taxon>
        <taxon>Lactobacillales</taxon>
        <taxon>Enterococcaceae</taxon>
        <taxon>Enterococcus</taxon>
    </lineage>
</organism>
<protein>
    <submittedName>
        <fullName evidence="2">Uncharacterized protein</fullName>
    </submittedName>
</protein>
<evidence type="ECO:0000256" key="1">
    <source>
        <dbReference type="SAM" id="Phobius"/>
    </source>
</evidence>
<keyword evidence="1" id="KW-0812">Transmembrane</keyword>
<accession>A0A1L8WSY3</accession>
<proteinExistence type="predicted"/>
<name>A0A1L8WSY3_9ENTE</name>
<dbReference type="AlphaFoldDB" id="A0A1L8WSY3"/>
<evidence type="ECO:0000313" key="3">
    <source>
        <dbReference type="Proteomes" id="UP000182152"/>
    </source>
</evidence>
<reference evidence="2 3" key="1">
    <citation type="submission" date="2014-12" db="EMBL/GenBank/DDBJ databases">
        <title>Draft genome sequences of 29 type strains of Enterococci.</title>
        <authorList>
            <person name="Zhong Z."/>
            <person name="Sun Z."/>
            <person name="Liu W."/>
            <person name="Zhang W."/>
            <person name="Zhang H."/>
        </authorList>
    </citation>
    <scope>NUCLEOTIDE SEQUENCE [LARGE SCALE GENOMIC DNA]</scope>
    <source>
        <strain evidence="2 3">DSM 15687</strain>
    </source>
</reference>
<dbReference type="Proteomes" id="UP000182152">
    <property type="component" value="Unassembled WGS sequence"/>
</dbReference>
<comment type="caution">
    <text evidence="2">The sequence shown here is derived from an EMBL/GenBank/DDBJ whole genome shotgun (WGS) entry which is preliminary data.</text>
</comment>
<evidence type="ECO:0000313" key="2">
    <source>
        <dbReference type="EMBL" id="OJG83892.1"/>
    </source>
</evidence>
<dbReference type="RefSeq" id="WP_071854372.1">
    <property type="nucleotide sequence ID" value="NZ_JXLB01000001.1"/>
</dbReference>
<dbReference type="OrthoDB" id="2187313at2"/>
<dbReference type="EMBL" id="JXLB01000001">
    <property type="protein sequence ID" value="OJG83892.1"/>
    <property type="molecule type" value="Genomic_DNA"/>
</dbReference>